<dbReference type="OrthoDB" id="9803416at2"/>
<feature type="transmembrane region" description="Helical" evidence="12">
    <location>
        <begin position="293"/>
        <end position="312"/>
    </location>
</feature>
<evidence type="ECO:0000256" key="6">
    <source>
        <dbReference type="ARBA" id="ARBA00022842"/>
    </source>
</evidence>
<evidence type="ECO:0000256" key="4">
    <source>
        <dbReference type="ARBA" id="ARBA00022475"/>
    </source>
</evidence>
<dbReference type="InterPro" id="IPR045861">
    <property type="entry name" value="CorA_cytoplasmic_dom"/>
</dbReference>
<dbReference type="GO" id="GO:0015087">
    <property type="term" value="F:cobalt ion transmembrane transporter activity"/>
    <property type="evidence" value="ECO:0007669"/>
    <property type="project" value="UniProtKB-UniRule"/>
</dbReference>
<keyword evidence="7 12" id="KW-1133">Transmembrane helix</keyword>
<reference evidence="13 14" key="1">
    <citation type="submission" date="2018-10" db="EMBL/GenBank/DDBJ databases">
        <title>Draft Genome Sequence of Bacteroides sp. KCTC 15687.</title>
        <authorList>
            <person name="Yu S.Y."/>
            <person name="Kim J.S."/>
            <person name="Oh B.S."/>
            <person name="Park S.H."/>
            <person name="Kang S.W."/>
            <person name="Park J.E."/>
            <person name="Choi S.H."/>
            <person name="Han K.I."/>
            <person name="Lee K.C."/>
            <person name="Eom M.K."/>
            <person name="Suh M.K."/>
            <person name="Lee D.H."/>
            <person name="Yoon H."/>
            <person name="Kim B."/>
            <person name="Yang S.J."/>
            <person name="Lee J.S."/>
            <person name="Lee J.H."/>
        </authorList>
    </citation>
    <scope>NUCLEOTIDE SEQUENCE [LARGE SCALE GENOMIC DNA]</scope>
    <source>
        <strain evidence="13 14">KCTC 15687</strain>
    </source>
</reference>
<dbReference type="SUPFAM" id="SSF143865">
    <property type="entry name" value="CorA soluble domain-like"/>
    <property type="match status" value="1"/>
</dbReference>
<dbReference type="PANTHER" id="PTHR46494">
    <property type="entry name" value="CORA FAMILY METAL ION TRANSPORTER (EUROFUNG)"/>
    <property type="match status" value="1"/>
</dbReference>
<evidence type="ECO:0000256" key="12">
    <source>
        <dbReference type="RuleBase" id="RU362010"/>
    </source>
</evidence>
<sequence>MKNNLLSEKLIYTGDSVTPTHIHLCTYNATEMQEVSGDTFQSVKNTLDNEKINWLQVHGMKNTETIREICSHFEIDFLVLQDILNADHPTKIEEYEKHIVLIAKLFYPNEHKDENELDGLLQQQVCLVLGNNYVLTFLEKETDFFDDVSSALRNDVLKIRSRQSDYLLSVLLNSVMGNYISTISSIDDSLEDLEEELLTITNGDDIGIQIQSLRRQYMLMKKAILPLKAQYVKLLRADNLLIHKINRAFYNDVNDHLQFVLQTIEICRETLSSLVDLYISNNDLRMNDIMKRLTVVSTIFIPLTFLVGVWGMNYKWMPELDWRYGYLFAWVLMFIIGIVVYLYFRKKKWY</sequence>
<dbReference type="EMBL" id="BHWB01000023">
    <property type="protein sequence ID" value="GCB37313.1"/>
    <property type="molecule type" value="Genomic_DNA"/>
</dbReference>
<organism evidence="13 14">
    <name type="scientific">Bacteroides faecalis</name>
    <dbReference type="NCBI Taxonomy" id="2447885"/>
    <lineage>
        <taxon>Bacteria</taxon>
        <taxon>Pseudomonadati</taxon>
        <taxon>Bacteroidota</taxon>
        <taxon>Bacteroidia</taxon>
        <taxon>Bacteroidales</taxon>
        <taxon>Bacteroidaceae</taxon>
        <taxon>Bacteroides</taxon>
    </lineage>
</organism>
<dbReference type="Proteomes" id="UP000288079">
    <property type="component" value="Unassembled WGS sequence"/>
</dbReference>
<accession>A0A401M0R2</accession>
<evidence type="ECO:0000256" key="3">
    <source>
        <dbReference type="ARBA" id="ARBA00022448"/>
    </source>
</evidence>
<gene>
    <name evidence="12 13" type="primary">corA</name>
    <name evidence="13" type="ORF">KGMB02408_42580</name>
</gene>
<dbReference type="RefSeq" id="WP_125042708.1">
    <property type="nucleotide sequence ID" value="NZ_BHWB01000023.1"/>
</dbReference>
<keyword evidence="8 12" id="KW-0406">Ion transport</keyword>
<keyword evidence="5 12" id="KW-0812">Transmembrane</keyword>
<comment type="similarity">
    <text evidence="2 12">Belongs to the CorA metal ion transporter (MIT) (TC 1.A.35) family.</text>
</comment>
<evidence type="ECO:0000256" key="10">
    <source>
        <dbReference type="ARBA" id="ARBA00034269"/>
    </source>
</evidence>
<dbReference type="InterPro" id="IPR004488">
    <property type="entry name" value="Mg/Co-transport_prot_CorA"/>
</dbReference>
<evidence type="ECO:0000313" key="13">
    <source>
        <dbReference type="EMBL" id="GCB37313.1"/>
    </source>
</evidence>
<keyword evidence="9 12" id="KW-0472">Membrane</keyword>
<dbReference type="SUPFAM" id="SSF144083">
    <property type="entry name" value="Magnesium transport protein CorA, transmembrane region"/>
    <property type="match status" value="1"/>
</dbReference>
<feature type="transmembrane region" description="Helical" evidence="12">
    <location>
        <begin position="324"/>
        <end position="344"/>
    </location>
</feature>
<dbReference type="AlphaFoldDB" id="A0A401M0R2"/>
<dbReference type="GO" id="GO:0050897">
    <property type="term" value="F:cobalt ion binding"/>
    <property type="evidence" value="ECO:0007669"/>
    <property type="project" value="TreeGrafter"/>
</dbReference>
<dbReference type="FunFam" id="1.20.58.340:FF:000004">
    <property type="entry name" value="Magnesium transport protein CorA"/>
    <property type="match status" value="1"/>
</dbReference>
<dbReference type="Gene3D" id="3.30.460.20">
    <property type="entry name" value="CorA soluble domain-like"/>
    <property type="match status" value="1"/>
</dbReference>
<evidence type="ECO:0000256" key="2">
    <source>
        <dbReference type="ARBA" id="ARBA00009765"/>
    </source>
</evidence>
<dbReference type="CDD" id="cd12828">
    <property type="entry name" value="TmCorA-like_1"/>
    <property type="match status" value="1"/>
</dbReference>
<dbReference type="PANTHER" id="PTHR46494:SF1">
    <property type="entry name" value="CORA FAMILY METAL ION TRANSPORTER (EUROFUNG)"/>
    <property type="match status" value="1"/>
</dbReference>
<comment type="function">
    <text evidence="11">Mediates influx of magnesium ions. Alternates between open and closed states. Activated by low cytoplasmic Mg(2+) levels. Inactive when cytoplasmic Mg(2+) levels are high.</text>
</comment>
<protein>
    <recommendedName>
        <fullName evidence="12">Magnesium transport protein CorA</fullName>
    </recommendedName>
</protein>
<keyword evidence="3 12" id="KW-0813">Transport</keyword>
<evidence type="ECO:0000256" key="8">
    <source>
        <dbReference type="ARBA" id="ARBA00023065"/>
    </source>
</evidence>
<comment type="caution">
    <text evidence="13">The sequence shown here is derived from an EMBL/GenBank/DDBJ whole genome shotgun (WGS) entry which is preliminary data.</text>
</comment>
<evidence type="ECO:0000256" key="9">
    <source>
        <dbReference type="ARBA" id="ARBA00023136"/>
    </source>
</evidence>
<comment type="catalytic activity">
    <reaction evidence="10">
        <text>Mg(2+)(in) = Mg(2+)(out)</text>
        <dbReference type="Rhea" id="RHEA:29827"/>
        <dbReference type="ChEBI" id="CHEBI:18420"/>
    </reaction>
</comment>
<evidence type="ECO:0000256" key="5">
    <source>
        <dbReference type="ARBA" id="ARBA00022692"/>
    </source>
</evidence>
<evidence type="ECO:0000256" key="11">
    <source>
        <dbReference type="ARBA" id="ARBA00045497"/>
    </source>
</evidence>
<evidence type="ECO:0000256" key="7">
    <source>
        <dbReference type="ARBA" id="ARBA00022989"/>
    </source>
</evidence>
<keyword evidence="14" id="KW-1185">Reference proteome</keyword>
<dbReference type="Pfam" id="PF01544">
    <property type="entry name" value="CorA"/>
    <property type="match status" value="1"/>
</dbReference>
<dbReference type="GO" id="GO:0000287">
    <property type="term" value="F:magnesium ion binding"/>
    <property type="evidence" value="ECO:0007669"/>
    <property type="project" value="TreeGrafter"/>
</dbReference>
<evidence type="ECO:0000256" key="1">
    <source>
        <dbReference type="ARBA" id="ARBA00004651"/>
    </source>
</evidence>
<dbReference type="GO" id="GO:0005886">
    <property type="term" value="C:plasma membrane"/>
    <property type="evidence" value="ECO:0007669"/>
    <property type="project" value="UniProtKB-SubCell"/>
</dbReference>
<proteinExistence type="inferred from homology"/>
<comment type="subcellular location">
    <subcellularLocation>
        <location evidence="1">Cell membrane</location>
        <topology evidence="1">Multi-pass membrane protein</topology>
    </subcellularLocation>
    <subcellularLocation>
        <location evidence="12">Membrane</location>
        <topology evidence="12">Multi-pass membrane protein</topology>
    </subcellularLocation>
</comment>
<dbReference type="InterPro" id="IPR045863">
    <property type="entry name" value="CorA_TM1_TM2"/>
</dbReference>
<dbReference type="NCBIfam" id="TIGR00383">
    <property type="entry name" value="corA"/>
    <property type="match status" value="1"/>
</dbReference>
<evidence type="ECO:0000313" key="14">
    <source>
        <dbReference type="Proteomes" id="UP000288079"/>
    </source>
</evidence>
<dbReference type="InterPro" id="IPR002523">
    <property type="entry name" value="MgTranspt_CorA/ZnTranspt_ZntB"/>
</dbReference>
<keyword evidence="4 12" id="KW-1003">Cell membrane</keyword>
<name>A0A401M0R2_9BACE</name>
<keyword evidence="6 12" id="KW-0460">Magnesium</keyword>
<dbReference type="GO" id="GO:0015095">
    <property type="term" value="F:magnesium ion transmembrane transporter activity"/>
    <property type="evidence" value="ECO:0007669"/>
    <property type="project" value="UniProtKB-UniRule"/>
</dbReference>
<dbReference type="Gene3D" id="1.20.58.340">
    <property type="entry name" value="Magnesium transport protein CorA, transmembrane region"/>
    <property type="match status" value="2"/>
</dbReference>